<feature type="compositionally biased region" description="Low complexity" evidence="1">
    <location>
        <begin position="215"/>
        <end position="234"/>
    </location>
</feature>
<dbReference type="AlphaFoldDB" id="A0A163LR92"/>
<dbReference type="Proteomes" id="UP000078561">
    <property type="component" value="Unassembled WGS sequence"/>
</dbReference>
<feature type="compositionally biased region" description="Polar residues" evidence="1">
    <location>
        <begin position="291"/>
        <end position="301"/>
    </location>
</feature>
<feature type="compositionally biased region" description="Polar residues" evidence="1">
    <location>
        <begin position="240"/>
        <end position="275"/>
    </location>
</feature>
<evidence type="ECO:0000313" key="2">
    <source>
        <dbReference type="EMBL" id="SAL95768.1"/>
    </source>
</evidence>
<feature type="region of interest" description="Disordered" evidence="1">
    <location>
        <begin position="144"/>
        <end position="279"/>
    </location>
</feature>
<dbReference type="OrthoDB" id="2330750at2759"/>
<dbReference type="InParanoid" id="A0A163LR92"/>
<proteinExistence type="predicted"/>
<accession>A0A163LR92</accession>
<feature type="region of interest" description="Disordered" evidence="1">
    <location>
        <begin position="386"/>
        <end position="409"/>
    </location>
</feature>
<name>A0A163LR92_ABSGL</name>
<protein>
    <submittedName>
        <fullName evidence="2">Uncharacterized protein</fullName>
    </submittedName>
</protein>
<gene>
    <name evidence="2" type="primary">ABSGL_01109.1 scaffold 1223</name>
</gene>
<evidence type="ECO:0000256" key="1">
    <source>
        <dbReference type="SAM" id="MobiDB-lite"/>
    </source>
</evidence>
<organism evidence="2">
    <name type="scientific">Absidia glauca</name>
    <name type="common">Pin mould</name>
    <dbReference type="NCBI Taxonomy" id="4829"/>
    <lineage>
        <taxon>Eukaryota</taxon>
        <taxon>Fungi</taxon>
        <taxon>Fungi incertae sedis</taxon>
        <taxon>Mucoromycota</taxon>
        <taxon>Mucoromycotina</taxon>
        <taxon>Mucoromycetes</taxon>
        <taxon>Mucorales</taxon>
        <taxon>Cunninghamellaceae</taxon>
        <taxon>Absidia</taxon>
    </lineage>
</organism>
<reference evidence="2" key="1">
    <citation type="submission" date="2016-04" db="EMBL/GenBank/DDBJ databases">
        <authorList>
            <person name="Evans L.H."/>
            <person name="Alamgir A."/>
            <person name="Owens N."/>
            <person name="Weber N.D."/>
            <person name="Virtaneva K."/>
            <person name="Barbian K."/>
            <person name="Babar A."/>
            <person name="Rosenke K."/>
        </authorList>
    </citation>
    <scope>NUCLEOTIDE SEQUENCE [LARGE SCALE GENOMIC DNA]</scope>
    <source>
        <strain evidence="2">CBS 101.48</strain>
    </source>
</reference>
<evidence type="ECO:0000313" key="3">
    <source>
        <dbReference type="Proteomes" id="UP000078561"/>
    </source>
</evidence>
<sequence length="431" mass="48029">MVDKSRMTLQKLARWHPNQSHPVQDRKGSTALWEGTLQPLDHEDLKQGALYIIKIHHVSVGLFQGWNDDMCCFAVLRSENTPMRWSQARYLPGDFDAFDAFDEAGNPPVHLWTRYLRVEVPINWFAIFEEARRKQREWATHILEQQQHHQQQQQQQQHHHHLHAPSALPAGMMMGGNNGGYPSLMTAMHHHQQHQQHSALMDDDYNDLGSFSAAPSQSLRSEPLSSISSLPLDPQHGNEAISSPISTQPTNISYSPPQSPTPSNLTASHSHQPDTTVPPVDEKAEINADRTTATNLNQKQHTTSTTTSSSSPNVTTGTTQIPLTPTSSLSPTTTTTTTEATAAATGKSTKRRSSVGVTPSQKLEMELALGDLSFPHDDDRFSIHSGYQPSLHLRDSSPTSAEMDPHGYHTNYSWKKRSIKKMLSRSSNSVK</sequence>
<keyword evidence="3" id="KW-1185">Reference proteome</keyword>
<dbReference type="EMBL" id="LT550481">
    <property type="protein sequence ID" value="SAL95768.1"/>
    <property type="molecule type" value="Genomic_DNA"/>
</dbReference>
<feature type="compositionally biased region" description="Low complexity" evidence="1">
    <location>
        <begin position="302"/>
        <end position="347"/>
    </location>
</feature>
<feature type="region of interest" description="Disordered" evidence="1">
    <location>
        <begin position="291"/>
        <end position="359"/>
    </location>
</feature>